<evidence type="ECO:0000256" key="1">
    <source>
        <dbReference type="ARBA" id="ARBA00022588"/>
    </source>
</evidence>
<dbReference type="SUPFAM" id="SSF57850">
    <property type="entry name" value="RING/U-box"/>
    <property type="match status" value="1"/>
</dbReference>
<dbReference type="InterPro" id="IPR003879">
    <property type="entry name" value="Butyrophylin_SPRY"/>
</dbReference>
<dbReference type="CDD" id="cd19769">
    <property type="entry name" value="Bbox2_TRIM16-like"/>
    <property type="match status" value="1"/>
</dbReference>
<dbReference type="GO" id="GO:0008270">
    <property type="term" value="F:zinc ion binding"/>
    <property type="evidence" value="ECO:0007669"/>
    <property type="project" value="UniProtKB-KW"/>
</dbReference>
<evidence type="ECO:0000313" key="11">
    <source>
        <dbReference type="EMBL" id="KAJ8383103.1"/>
    </source>
</evidence>
<keyword evidence="1" id="KW-0399">Innate immunity</keyword>
<dbReference type="PROSITE" id="PS00518">
    <property type="entry name" value="ZF_RING_1"/>
    <property type="match status" value="1"/>
</dbReference>
<organism evidence="11 12">
    <name type="scientific">Synaphobranchus kaupii</name>
    <name type="common">Kaup's arrowtooth eel</name>
    <dbReference type="NCBI Taxonomy" id="118154"/>
    <lineage>
        <taxon>Eukaryota</taxon>
        <taxon>Metazoa</taxon>
        <taxon>Chordata</taxon>
        <taxon>Craniata</taxon>
        <taxon>Vertebrata</taxon>
        <taxon>Euteleostomi</taxon>
        <taxon>Actinopterygii</taxon>
        <taxon>Neopterygii</taxon>
        <taxon>Teleostei</taxon>
        <taxon>Anguilliformes</taxon>
        <taxon>Synaphobranchidae</taxon>
        <taxon>Synaphobranchus</taxon>
    </lineage>
</organism>
<dbReference type="InterPro" id="IPR003877">
    <property type="entry name" value="SPRY_dom"/>
</dbReference>
<dbReference type="InterPro" id="IPR000315">
    <property type="entry name" value="Znf_B-box"/>
</dbReference>
<keyword evidence="12" id="KW-1185">Reference proteome</keyword>
<feature type="coiled-coil region" evidence="7">
    <location>
        <begin position="179"/>
        <end position="271"/>
    </location>
</feature>
<dbReference type="Gene3D" id="3.30.40.10">
    <property type="entry name" value="Zinc/RING finger domain, C3HC4 (zinc finger)"/>
    <property type="match status" value="1"/>
</dbReference>
<keyword evidence="4" id="KW-0862">Zinc</keyword>
<dbReference type="PROSITE" id="PS50089">
    <property type="entry name" value="ZF_RING_2"/>
    <property type="match status" value="1"/>
</dbReference>
<dbReference type="AlphaFoldDB" id="A0A9Q1GGU7"/>
<evidence type="ECO:0000313" key="12">
    <source>
        <dbReference type="Proteomes" id="UP001152622"/>
    </source>
</evidence>
<evidence type="ECO:0000256" key="7">
    <source>
        <dbReference type="SAM" id="Coils"/>
    </source>
</evidence>
<dbReference type="Pfam" id="PF13765">
    <property type="entry name" value="PRY"/>
    <property type="match status" value="1"/>
</dbReference>
<dbReference type="Pfam" id="PF25600">
    <property type="entry name" value="TRIM_CC"/>
    <property type="match status" value="1"/>
</dbReference>
<keyword evidence="7" id="KW-0175">Coiled coil</keyword>
<evidence type="ECO:0000256" key="5">
    <source>
        <dbReference type="ARBA" id="ARBA00022859"/>
    </source>
</evidence>
<dbReference type="SUPFAM" id="SSF49899">
    <property type="entry name" value="Concanavalin A-like lectins/glucanases"/>
    <property type="match status" value="1"/>
</dbReference>
<dbReference type="GO" id="GO:0005737">
    <property type="term" value="C:cytoplasm"/>
    <property type="evidence" value="ECO:0007669"/>
    <property type="project" value="UniProtKB-ARBA"/>
</dbReference>
<evidence type="ECO:0000259" key="9">
    <source>
        <dbReference type="PROSITE" id="PS50119"/>
    </source>
</evidence>
<dbReference type="CDD" id="cd13733">
    <property type="entry name" value="SPRY_PRY_C-I_1"/>
    <property type="match status" value="1"/>
</dbReference>
<comment type="caution">
    <text evidence="11">The sequence shown here is derived from an EMBL/GenBank/DDBJ whole genome shotgun (WGS) entry which is preliminary data.</text>
</comment>
<dbReference type="Gene3D" id="3.30.160.60">
    <property type="entry name" value="Classic Zinc Finger"/>
    <property type="match status" value="1"/>
</dbReference>
<dbReference type="InterPro" id="IPR043136">
    <property type="entry name" value="B30.2/SPRY_sf"/>
</dbReference>
<dbReference type="Proteomes" id="UP001152622">
    <property type="component" value="Chromosome 1"/>
</dbReference>
<dbReference type="InterPro" id="IPR051051">
    <property type="entry name" value="E3_ubiq-ligase_TRIM/RNF"/>
</dbReference>
<keyword evidence="3 6" id="KW-0863">Zinc-finger</keyword>
<dbReference type="InterPro" id="IPR013320">
    <property type="entry name" value="ConA-like_dom_sf"/>
</dbReference>
<evidence type="ECO:0000256" key="3">
    <source>
        <dbReference type="ARBA" id="ARBA00022771"/>
    </source>
</evidence>
<feature type="domain" description="RING-type" evidence="8">
    <location>
        <begin position="15"/>
        <end position="55"/>
    </location>
</feature>
<dbReference type="PRINTS" id="PR01407">
    <property type="entry name" value="BUTYPHLNCDUF"/>
</dbReference>
<dbReference type="SMART" id="SM00336">
    <property type="entry name" value="BBOX"/>
    <property type="match status" value="2"/>
</dbReference>
<dbReference type="OrthoDB" id="6270329at2759"/>
<reference evidence="11" key="1">
    <citation type="journal article" date="2023" name="Science">
        <title>Genome structures resolve the early diversification of teleost fishes.</title>
        <authorList>
            <person name="Parey E."/>
            <person name="Louis A."/>
            <person name="Montfort J."/>
            <person name="Bouchez O."/>
            <person name="Roques C."/>
            <person name="Iampietro C."/>
            <person name="Lluch J."/>
            <person name="Castinel A."/>
            <person name="Donnadieu C."/>
            <person name="Desvignes T."/>
            <person name="Floi Bucao C."/>
            <person name="Jouanno E."/>
            <person name="Wen M."/>
            <person name="Mejri S."/>
            <person name="Dirks R."/>
            <person name="Jansen H."/>
            <person name="Henkel C."/>
            <person name="Chen W.J."/>
            <person name="Zahm M."/>
            <person name="Cabau C."/>
            <person name="Klopp C."/>
            <person name="Thompson A.W."/>
            <person name="Robinson-Rechavi M."/>
            <person name="Braasch I."/>
            <person name="Lecointre G."/>
            <person name="Bobe J."/>
            <person name="Postlethwait J.H."/>
            <person name="Berthelot C."/>
            <person name="Roest Crollius H."/>
            <person name="Guiguen Y."/>
        </authorList>
    </citation>
    <scope>NUCLEOTIDE SEQUENCE</scope>
    <source>
        <strain evidence="11">WJC10195</strain>
    </source>
</reference>
<evidence type="ECO:0000259" key="8">
    <source>
        <dbReference type="PROSITE" id="PS50089"/>
    </source>
</evidence>
<keyword evidence="2" id="KW-0479">Metal-binding</keyword>
<sequence>MSLGSDLLSEVQFECSICLDIFSRPTSIPCGHSFCMACIGGYWDSTDLCQCPLCKESFEGRPKLCINRSLAEVAELFRKTRVNDSDRTPARPGQVACDVCRRPRLRAVSSCLTCLASYCEQHLESHSARFTEHPLVDPVRNMEDRVCPKHERLLDLFCTSDRTCVCVQCAKPDHGGHTIVSLEEAAQELKTQLGKAMTDVEHMIQERVKKVEEIKQSIELSKAGAERELAESMRVIGKLLGSIAVVQSELTEEIEEQQKAMQRRAEGLVNDLDQEICQLKSRNSDADQLLHTKDYMHFLRSFPPLSGLPRVKDWSNITVHTDPCVGTTRAAISQIEKTLNKLLRKLSESELRKVQQSAVDVTLDPSTANRWLVLSADGKQVRDGGREQDVPYSTERFEDCTCVLATEGFSSGRRYWEVLVGDKTDWDLGVARQSVNRKGNIAVSPVEGYWTMCLRDGTEYRACADLSFTLSPGVGPRKVGVYVDYEAGQISFYNVDTRSHIYTFNGTFTEKLYPFFSPYLSDGAHNSAPLIIALIGNGITG</sequence>
<dbReference type="PROSITE" id="PS50188">
    <property type="entry name" value="B302_SPRY"/>
    <property type="match status" value="1"/>
</dbReference>
<dbReference type="PANTHER" id="PTHR25465:SF49">
    <property type="entry name" value="BLOODTHIRSTY-RELATED GENE FAMILY, MEMBER 1-RELATED"/>
    <property type="match status" value="1"/>
</dbReference>
<dbReference type="Pfam" id="PF00643">
    <property type="entry name" value="zf-B_box"/>
    <property type="match status" value="1"/>
</dbReference>
<dbReference type="InterPro" id="IPR017907">
    <property type="entry name" value="Znf_RING_CS"/>
</dbReference>
<protein>
    <recommendedName>
        <fullName evidence="13">E3 ubiquitin-protein ligase TRIM39-like</fullName>
    </recommendedName>
</protein>
<evidence type="ECO:0000259" key="10">
    <source>
        <dbReference type="PROSITE" id="PS50188"/>
    </source>
</evidence>
<dbReference type="InterPro" id="IPR013083">
    <property type="entry name" value="Znf_RING/FYVE/PHD"/>
</dbReference>
<dbReference type="InterPro" id="IPR058030">
    <property type="entry name" value="TRIM8/14/16/25/29/45/65_CC"/>
</dbReference>
<dbReference type="Pfam" id="PF15227">
    <property type="entry name" value="zf-C3HC4_4"/>
    <property type="match status" value="1"/>
</dbReference>
<dbReference type="InterPro" id="IPR001841">
    <property type="entry name" value="Znf_RING"/>
</dbReference>
<dbReference type="SMART" id="SM00589">
    <property type="entry name" value="PRY"/>
    <property type="match status" value="1"/>
</dbReference>
<accession>A0A9Q1GGU7</accession>
<dbReference type="Pfam" id="PF00622">
    <property type="entry name" value="SPRY"/>
    <property type="match status" value="1"/>
</dbReference>
<evidence type="ECO:0000256" key="6">
    <source>
        <dbReference type="PROSITE-ProRule" id="PRU00024"/>
    </source>
</evidence>
<evidence type="ECO:0000256" key="2">
    <source>
        <dbReference type="ARBA" id="ARBA00022723"/>
    </source>
</evidence>
<proteinExistence type="predicted"/>
<feature type="domain" description="B30.2/SPRY" evidence="10">
    <location>
        <begin position="341"/>
        <end position="537"/>
    </location>
</feature>
<dbReference type="SMART" id="SM00184">
    <property type="entry name" value="RING"/>
    <property type="match status" value="1"/>
</dbReference>
<evidence type="ECO:0008006" key="13">
    <source>
        <dbReference type="Google" id="ProtNLM"/>
    </source>
</evidence>
<feature type="domain" description="B box-type" evidence="9">
    <location>
        <begin position="142"/>
        <end position="182"/>
    </location>
</feature>
<dbReference type="Gene3D" id="4.10.830.40">
    <property type="match status" value="1"/>
</dbReference>
<evidence type="ECO:0000256" key="4">
    <source>
        <dbReference type="ARBA" id="ARBA00022833"/>
    </source>
</evidence>
<dbReference type="InterPro" id="IPR001870">
    <property type="entry name" value="B30.2/SPRY"/>
</dbReference>
<dbReference type="PANTHER" id="PTHR25465">
    <property type="entry name" value="B-BOX DOMAIN CONTAINING"/>
    <property type="match status" value="1"/>
</dbReference>
<dbReference type="SUPFAM" id="SSF57845">
    <property type="entry name" value="B-box zinc-binding domain"/>
    <property type="match status" value="1"/>
</dbReference>
<keyword evidence="5" id="KW-0391">Immunity</keyword>
<name>A0A9Q1GGU7_SYNKA</name>
<dbReference type="GO" id="GO:0045087">
    <property type="term" value="P:innate immune response"/>
    <property type="evidence" value="ECO:0007669"/>
    <property type="project" value="UniProtKB-KW"/>
</dbReference>
<gene>
    <name evidence="11" type="ORF">SKAU_G00038810</name>
</gene>
<dbReference type="InterPro" id="IPR006574">
    <property type="entry name" value="PRY"/>
</dbReference>
<dbReference type="PROSITE" id="PS50119">
    <property type="entry name" value="ZF_BBOX"/>
    <property type="match status" value="1"/>
</dbReference>
<dbReference type="Gene3D" id="2.60.120.920">
    <property type="match status" value="1"/>
</dbReference>
<dbReference type="EMBL" id="JAINUF010000001">
    <property type="protein sequence ID" value="KAJ8383103.1"/>
    <property type="molecule type" value="Genomic_DNA"/>
</dbReference>
<dbReference type="FunFam" id="2.60.120.920:FF:000004">
    <property type="entry name" value="Butyrophilin subfamily 1 member A1"/>
    <property type="match status" value="1"/>
</dbReference>
<dbReference type="SMART" id="SM00449">
    <property type="entry name" value="SPRY"/>
    <property type="match status" value="1"/>
</dbReference>